<dbReference type="STRING" id="765257.A0A0C9YU66"/>
<dbReference type="PANTHER" id="PTHR12281:SF31">
    <property type="entry name" value="DCN1-LIKE PROTEIN 3"/>
    <property type="match status" value="1"/>
</dbReference>
<dbReference type="GO" id="GO:0032182">
    <property type="term" value="F:ubiquitin-like protein binding"/>
    <property type="evidence" value="ECO:0007669"/>
    <property type="project" value="TreeGrafter"/>
</dbReference>
<dbReference type="EMBL" id="KN833824">
    <property type="protein sequence ID" value="KIK17594.1"/>
    <property type="molecule type" value="Genomic_DNA"/>
</dbReference>
<protein>
    <recommendedName>
        <fullName evidence="1">Defective in cullin neddylation protein</fullName>
    </recommendedName>
</protein>
<evidence type="ECO:0000313" key="3">
    <source>
        <dbReference type="EMBL" id="KIK17594.1"/>
    </source>
</evidence>
<sequence length="293" mass="32980">MSSRVTSQALSQFLVVTGASNREARRYLEKYKLLEPAIDAYFSEGGSRRSGANLSTGSINTLFDRYKDPESDEITEDGTVRLCGDLGVDLEDVVLLAVAYELKSPHIGRWSKKGWVSGMKSLGCDTLDSLRNALPRLRDKLASDPPYFVAVYNYTFSLTREEGQRSLALDAAMAYWELLIPFGLSGGALKHVSSSPSNIDIRHDNNHCDDTDVDMEDKESCDAGNGWSEKHTEWWFEFLRVKGSKGVSKDTWQMLPEFIRTIDDKFQQHDATAAWPSTIDDFVDWAKEKKLRA</sequence>
<dbReference type="PROSITE" id="PS51229">
    <property type="entry name" value="DCUN1"/>
    <property type="match status" value="1"/>
</dbReference>
<dbReference type="InterPro" id="IPR005176">
    <property type="entry name" value="PONY_dom"/>
</dbReference>
<dbReference type="AlphaFoldDB" id="A0A0C9YU66"/>
<dbReference type="Gene3D" id="1.10.238.200">
    <property type="entry name" value="Cullin, PONY binding domain"/>
    <property type="match status" value="1"/>
</dbReference>
<dbReference type="Gene3D" id="1.10.238.10">
    <property type="entry name" value="EF-hand"/>
    <property type="match status" value="1"/>
</dbReference>
<name>A0A0C9YU66_9AGAM</name>
<dbReference type="OrthoDB" id="27198at2759"/>
<evidence type="ECO:0000313" key="4">
    <source>
        <dbReference type="Proteomes" id="UP000054018"/>
    </source>
</evidence>
<gene>
    <name evidence="3" type="ORF">PISMIDRAFT_685200</name>
</gene>
<accession>A0A0C9YU66</accession>
<dbReference type="GO" id="GO:0097602">
    <property type="term" value="F:cullin family protein binding"/>
    <property type="evidence" value="ECO:0007669"/>
    <property type="project" value="TreeGrafter"/>
</dbReference>
<evidence type="ECO:0000256" key="1">
    <source>
        <dbReference type="RuleBase" id="RU410713"/>
    </source>
</evidence>
<dbReference type="Pfam" id="PF14555">
    <property type="entry name" value="UBA_4"/>
    <property type="match status" value="1"/>
</dbReference>
<dbReference type="InterPro" id="IPR014764">
    <property type="entry name" value="DCN-prot"/>
</dbReference>
<dbReference type="InterPro" id="IPR042460">
    <property type="entry name" value="DCN1-like_PONY"/>
</dbReference>
<dbReference type="GO" id="GO:0045116">
    <property type="term" value="P:protein neddylation"/>
    <property type="evidence" value="ECO:0007669"/>
    <property type="project" value="TreeGrafter"/>
</dbReference>
<dbReference type="Proteomes" id="UP000054018">
    <property type="component" value="Unassembled WGS sequence"/>
</dbReference>
<comment type="function">
    <text evidence="1">Neddylation of cullins play an essential role in the regulation of SCF-type complexes activity.</text>
</comment>
<reference evidence="3 4" key="1">
    <citation type="submission" date="2014-04" db="EMBL/GenBank/DDBJ databases">
        <authorList>
            <consortium name="DOE Joint Genome Institute"/>
            <person name="Kuo A."/>
            <person name="Kohler A."/>
            <person name="Costa M.D."/>
            <person name="Nagy L.G."/>
            <person name="Floudas D."/>
            <person name="Copeland A."/>
            <person name="Barry K.W."/>
            <person name="Cichocki N."/>
            <person name="Veneault-Fourrey C."/>
            <person name="LaButti K."/>
            <person name="Lindquist E.A."/>
            <person name="Lipzen A."/>
            <person name="Lundell T."/>
            <person name="Morin E."/>
            <person name="Murat C."/>
            <person name="Sun H."/>
            <person name="Tunlid A."/>
            <person name="Henrissat B."/>
            <person name="Grigoriev I.V."/>
            <person name="Hibbett D.S."/>
            <person name="Martin F."/>
            <person name="Nordberg H.P."/>
            <person name="Cantor M.N."/>
            <person name="Hua S.X."/>
        </authorList>
    </citation>
    <scope>NUCLEOTIDE SEQUENCE [LARGE SCALE GENOMIC DNA]</scope>
    <source>
        <strain evidence="3 4">441</strain>
    </source>
</reference>
<dbReference type="PANTHER" id="PTHR12281">
    <property type="entry name" value="RP42 RELATED"/>
    <property type="match status" value="1"/>
</dbReference>
<reference evidence="4" key="2">
    <citation type="submission" date="2015-01" db="EMBL/GenBank/DDBJ databases">
        <title>Evolutionary Origins and Diversification of the Mycorrhizal Mutualists.</title>
        <authorList>
            <consortium name="DOE Joint Genome Institute"/>
            <consortium name="Mycorrhizal Genomics Consortium"/>
            <person name="Kohler A."/>
            <person name="Kuo A."/>
            <person name="Nagy L.G."/>
            <person name="Floudas D."/>
            <person name="Copeland A."/>
            <person name="Barry K.W."/>
            <person name="Cichocki N."/>
            <person name="Veneault-Fourrey C."/>
            <person name="LaButti K."/>
            <person name="Lindquist E.A."/>
            <person name="Lipzen A."/>
            <person name="Lundell T."/>
            <person name="Morin E."/>
            <person name="Murat C."/>
            <person name="Riley R."/>
            <person name="Ohm R."/>
            <person name="Sun H."/>
            <person name="Tunlid A."/>
            <person name="Henrissat B."/>
            <person name="Grigoriev I.V."/>
            <person name="Hibbett D.S."/>
            <person name="Martin F."/>
        </authorList>
    </citation>
    <scope>NUCLEOTIDE SEQUENCE [LARGE SCALE GENOMIC DNA]</scope>
    <source>
        <strain evidence="4">441</strain>
    </source>
</reference>
<proteinExistence type="predicted"/>
<evidence type="ECO:0000259" key="2">
    <source>
        <dbReference type="PROSITE" id="PS51229"/>
    </source>
</evidence>
<dbReference type="GO" id="GO:0000151">
    <property type="term" value="C:ubiquitin ligase complex"/>
    <property type="evidence" value="ECO:0007669"/>
    <property type="project" value="TreeGrafter"/>
</dbReference>
<keyword evidence="4" id="KW-1185">Reference proteome</keyword>
<dbReference type="Pfam" id="PF03556">
    <property type="entry name" value="Cullin_binding"/>
    <property type="match status" value="1"/>
</dbReference>
<dbReference type="HOGENOM" id="CLU_047042_0_0_1"/>
<dbReference type="GO" id="GO:0031624">
    <property type="term" value="F:ubiquitin conjugating enzyme binding"/>
    <property type="evidence" value="ECO:0007669"/>
    <property type="project" value="TreeGrafter"/>
</dbReference>
<feature type="domain" description="DCUN1" evidence="2">
    <location>
        <begin position="54"/>
        <end position="287"/>
    </location>
</feature>
<organism evidence="3 4">
    <name type="scientific">Pisolithus microcarpus 441</name>
    <dbReference type="NCBI Taxonomy" id="765257"/>
    <lineage>
        <taxon>Eukaryota</taxon>
        <taxon>Fungi</taxon>
        <taxon>Dikarya</taxon>
        <taxon>Basidiomycota</taxon>
        <taxon>Agaricomycotina</taxon>
        <taxon>Agaricomycetes</taxon>
        <taxon>Agaricomycetidae</taxon>
        <taxon>Boletales</taxon>
        <taxon>Sclerodermatineae</taxon>
        <taxon>Pisolithaceae</taxon>
        <taxon>Pisolithus</taxon>
    </lineage>
</organism>